<dbReference type="Pfam" id="PF13920">
    <property type="entry name" value="zf-C3HC4_3"/>
    <property type="match status" value="1"/>
</dbReference>
<evidence type="ECO:0000256" key="2">
    <source>
        <dbReference type="SAM" id="MobiDB-lite"/>
    </source>
</evidence>
<protein>
    <recommendedName>
        <fullName evidence="5">RING-type domain-containing protein</fullName>
    </recommendedName>
</protein>
<sequence>MFLYSYCQKLKNRDEVGRYLHASIVEKLGSRLKVHYEGWSRRWDCYSDYKKEIERFAKSRTISARPAHRFITLKKRDFVDINPKMRHPGWVTGEIRRKDKHSGQVQVVYEKDSRNFLFWAHLDDVNSIAEFMSKSGQVQKTQIDLEKQIKDQDSNSSEKALPPRTKAKKQHFYANGTNKIHKYMCIRIYPETMSLLRAKRFEKKENEVIDNKYAIGDWLEVQDVRSGRWITGNVIDKENNWIVVHFDGFSSKFDQKLHAVQMKARLRDFEPGQIALEIKDDKLENKLESEKQENDNFIELKKGLKSIGLFDKYISIFEKYKIDDSTLSLLDEQHLKEITELTLGDRIKFANWLKGYQLSLQQRKNNADNDQISEIHQEHLCVCCYEKPANMAIIPCGHVYMCESCSKERKNCSIMQNNMNDILLCCHYFLKKLSFHKRKIYTTIFNCCHNKGIFKVNTKILLLAKKKTKQNLFKKDIC</sequence>
<reference evidence="3 4" key="1">
    <citation type="journal article" date="2013" name="Curr. Biol.">
        <title>The Genome of the Foraminiferan Reticulomyxa filosa.</title>
        <authorList>
            <person name="Glockner G."/>
            <person name="Hulsmann N."/>
            <person name="Schleicher M."/>
            <person name="Noegel A.A."/>
            <person name="Eichinger L."/>
            <person name="Gallinger C."/>
            <person name="Pawlowski J."/>
            <person name="Sierra R."/>
            <person name="Euteneuer U."/>
            <person name="Pillet L."/>
            <person name="Moustafa A."/>
            <person name="Platzer M."/>
            <person name="Groth M."/>
            <person name="Szafranski K."/>
            <person name="Schliwa M."/>
        </authorList>
    </citation>
    <scope>NUCLEOTIDE SEQUENCE [LARGE SCALE GENOMIC DNA]</scope>
</reference>
<dbReference type="CDD" id="cd09487">
    <property type="entry name" value="SAM_superfamily"/>
    <property type="match status" value="1"/>
</dbReference>
<dbReference type="Proteomes" id="UP000023152">
    <property type="component" value="Unassembled WGS sequence"/>
</dbReference>
<dbReference type="Gene3D" id="2.30.30.140">
    <property type="match status" value="2"/>
</dbReference>
<evidence type="ECO:0000313" key="3">
    <source>
        <dbReference type="EMBL" id="ETN99412.1"/>
    </source>
</evidence>
<gene>
    <name evidence="3" type="ORF">RFI_38069</name>
</gene>
<keyword evidence="4" id="KW-1185">Reference proteome</keyword>
<accession>X6LBP5</accession>
<evidence type="ECO:0000256" key="1">
    <source>
        <dbReference type="SAM" id="Coils"/>
    </source>
</evidence>
<evidence type="ECO:0008006" key="5">
    <source>
        <dbReference type="Google" id="ProtNLM"/>
    </source>
</evidence>
<proteinExistence type="predicted"/>
<feature type="coiled-coil region" evidence="1">
    <location>
        <begin position="273"/>
        <end position="300"/>
    </location>
</feature>
<organism evidence="3 4">
    <name type="scientific">Reticulomyxa filosa</name>
    <dbReference type="NCBI Taxonomy" id="46433"/>
    <lineage>
        <taxon>Eukaryota</taxon>
        <taxon>Sar</taxon>
        <taxon>Rhizaria</taxon>
        <taxon>Retaria</taxon>
        <taxon>Foraminifera</taxon>
        <taxon>Monothalamids</taxon>
        <taxon>Reticulomyxidae</taxon>
        <taxon>Reticulomyxa</taxon>
    </lineage>
</organism>
<dbReference type="EMBL" id="ASPP01044036">
    <property type="protein sequence ID" value="ETN99412.1"/>
    <property type="molecule type" value="Genomic_DNA"/>
</dbReference>
<comment type="caution">
    <text evidence="3">The sequence shown here is derived from an EMBL/GenBank/DDBJ whole genome shotgun (WGS) entry which is preliminary data.</text>
</comment>
<dbReference type="InterPro" id="IPR013083">
    <property type="entry name" value="Znf_RING/FYVE/PHD"/>
</dbReference>
<dbReference type="InterPro" id="IPR013761">
    <property type="entry name" value="SAM/pointed_sf"/>
</dbReference>
<dbReference type="OrthoDB" id="1711136at2759"/>
<keyword evidence="1" id="KW-0175">Coiled coil</keyword>
<dbReference type="Gene3D" id="3.30.40.10">
    <property type="entry name" value="Zinc/RING finger domain, C3HC4 (zinc finger)"/>
    <property type="match status" value="1"/>
</dbReference>
<dbReference type="SUPFAM" id="SSF63748">
    <property type="entry name" value="Tudor/PWWP/MBT"/>
    <property type="match status" value="1"/>
</dbReference>
<name>X6LBP5_RETFI</name>
<evidence type="ECO:0000313" key="4">
    <source>
        <dbReference type="Proteomes" id="UP000023152"/>
    </source>
</evidence>
<dbReference type="Gene3D" id="1.10.150.50">
    <property type="entry name" value="Transcription Factor, Ets-1"/>
    <property type="match status" value="1"/>
</dbReference>
<dbReference type="AlphaFoldDB" id="X6LBP5"/>
<dbReference type="SUPFAM" id="SSF47769">
    <property type="entry name" value="SAM/Pointed domain"/>
    <property type="match status" value="1"/>
</dbReference>
<feature type="region of interest" description="Disordered" evidence="2">
    <location>
        <begin position="149"/>
        <end position="168"/>
    </location>
</feature>